<dbReference type="PROSITE" id="PS50405">
    <property type="entry name" value="GST_CTER"/>
    <property type="match status" value="1"/>
</dbReference>
<comment type="caution">
    <text evidence="2">The sequence shown here is derived from an EMBL/GenBank/DDBJ whole genome shotgun (WGS) entry which is preliminary data.</text>
</comment>
<keyword evidence="2" id="KW-0251">Elongation factor</keyword>
<evidence type="ECO:0000259" key="1">
    <source>
        <dbReference type="PROSITE" id="PS50405"/>
    </source>
</evidence>
<dbReference type="AlphaFoldDB" id="A0A9W9Z2J0"/>
<dbReference type="CDD" id="cd10305">
    <property type="entry name" value="GST_C_AIMP3"/>
    <property type="match status" value="1"/>
</dbReference>
<dbReference type="PANTHER" id="PTHR44490:SF1">
    <property type="entry name" value="EUKARYOTIC TRANSLATION ELONGATION FACTOR 1 EPSILON-1"/>
    <property type="match status" value="1"/>
</dbReference>
<organism evidence="2 3">
    <name type="scientific">Desmophyllum pertusum</name>
    <dbReference type="NCBI Taxonomy" id="174260"/>
    <lineage>
        <taxon>Eukaryota</taxon>
        <taxon>Metazoa</taxon>
        <taxon>Cnidaria</taxon>
        <taxon>Anthozoa</taxon>
        <taxon>Hexacorallia</taxon>
        <taxon>Scleractinia</taxon>
        <taxon>Caryophylliina</taxon>
        <taxon>Caryophylliidae</taxon>
        <taxon>Desmophyllum</taxon>
    </lineage>
</organism>
<dbReference type="GO" id="GO:0017101">
    <property type="term" value="C:aminoacyl-tRNA synthetase multienzyme complex"/>
    <property type="evidence" value="ECO:0007669"/>
    <property type="project" value="InterPro"/>
</dbReference>
<dbReference type="GO" id="GO:0005737">
    <property type="term" value="C:cytoplasm"/>
    <property type="evidence" value="ECO:0007669"/>
    <property type="project" value="TreeGrafter"/>
</dbReference>
<dbReference type="OrthoDB" id="19141at2759"/>
<sequence length="181" mass="20737">MAAVLCVNGCTEIENLLSFCEIPRDRIRVEEAEEFLSHKGPSLTLSSGQTVTGVQTVAAYLSTISKQKLLGSSALERAQVDQWLEYWQIQLESYLNDGTLIKGALRDLDKFLSRMVYLVSNQLSLADIMLYYALHPVMLELSIQEKEQLVNLSRWFNQVQYYPGVRQYLPEVSFLRNMLYS</sequence>
<dbReference type="Pfam" id="PF21972">
    <property type="entry name" value="Arc1p_N_like"/>
    <property type="match status" value="1"/>
</dbReference>
<dbReference type="InterPro" id="IPR042450">
    <property type="entry name" value="EEF1E1"/>
</dbReference>
<dbReference type="GO" id="GO:0043517">
    <property type="term" value="P:positive regulation of DNA damage response, signal transduction by p53 class mediator"/>
    <property type="evidence" value="ECO:0007669"/>
    <property type="project" value="InterPro"/>
</dbReference>
<name>A0A9W9Z2J0_9CNID</name>
<dbReference type="PANTHER" id="PTHR44490">
    <property type="entry name" value="EUKARYOTIC TRANSLATION ELONGATION FACTOR 1 EPSILON-1"/>
    <property type="match status" value="1"/>
</dbReference>
<feature type="domain" description="GST C-terminal" evidence="1">
    <location>
        <begin position="50"/>
        <end position="181"/>
    </location>
</feature>
<keyword evidence="2" id="KW-0648">Protein biosynthesis</keyword>
<dbReference type="InterPro" id="IPR036282">
    <property type="entry name" value="Glutathione-S-Trfase_C_sf"/>
</dbReference>
<evidence type="ECO:0000313" key="3">
    <source>
        <dbReference type="Proteomes" id="UP001163046"/>
    </source>
</evidence>
<dbReference type="SUPFAM" id="SSF47616">
    <property type="entry name" value="GST C-terminal domain-like"/>
    <property type="match status" value="1"/>
</dbReference>
<dbReference type="Proteomes" id="UP001163046">
    <property type="component" value="Unassembled WGS sequence"/>
</dbReference>
<dbReference type="GO" id="GO:0003746">
    <property type="term" value="F:translation elongation factor activity"/>
    <property type="evidence" value="ECO:0007669"/>
    <property type="project" value="UniProtKB-KW"/>
</dbReference>
<keyword evidence="3" id="KW-1185">Reference proteome</keyword>
<dbReference type="GO" id="GO:0005634">
    <property type="term" value="C:nucleus"/>
    <property type="evidence" value="ECO:0007669"/>
    <property type="project" value="TreeGrafter"/>
</dbReference>
<dbReference type="Gene3D" id="1.20.1050.130">
    <property type="match status" value="1"/>
</dbReference>
<dbReference type="EMBL" id="MU826829">
    <property type="protein sequence ID" value="KAJ7374163.1"/>
    <property type="molecule type" value="Genomic_DNA"/>
</dbReference>
<accession>A0A9W9Z2J0</accession>
<gene>
    <name evidence="2" type="primary">EEF1E1</name>
    <name evidence="2" type="ORF">OS493_009505</name>
</gene>
<dbReference type="InterPro" id="IPR053837">
    <property type="entry name" value="AIMP3/p18_C"/>
</dbReference>
<evidence type="ECO:0000313" key="2">
    <source>
        <dbReference type="EMBL" id="KAJ7374163.1"/>
    </source>
</evidence>
<protein>
    <submittedName>
        <fullName evidence="2">Eukaryotic translation elongation factor 1 epsilon-1</fullName>
    </submittedName>
</protein>
<reference evidence="2" key="1">
    <citation type="submission" date="2023-01" db="EMBL/GenBank/DDBJ databases">
        <title>Genome assembly of the deep-sea coral Lophelia pertusa.</title>
        <authorList>
            <person name="Herrera S."/>
            <person name="Cordes E."/>
        </authorList>
    </citation>
    <scope>NUCLEOTIDE SEQUENCE</scope>
    <source>
        <strain evidence="2">USNM1676648</strain>
        <tissue evidence="2">Polyp</tissue>
    </source>
</reference>
<proteinExistence type="predicted"/>
<dbReference type="InterPro" id="IPR010987">
    <property type="entry name" value="Glutathione-S-Trfase_C-like"/>
</dbReference>
<dbReference type="InterPro" id="IPR053836">
    <property type="entry name" value="Arc1-like_N"/>
</dbReference>